<organism evidence="2 3">
    <name type="scientific">Paraburkholderia unamae</name>
    <dbReference type="NCBI Taxonomy" id="219649"/>
    <lineage>
        <taxon>Bacteria</taxon>
        <taxon>Pseudomonadati</taxon>
        <taxon>Pseudomonadota</taxon>
        <taxon>Betaproteobacteria</taxon>
        <taxon>Burkholderiales</taxon>
        <taxon>Burkholderiaceae</taxon>
        <taxon>Paraburkholderia</taxon>
    </lineage>
</organism>
<keyword evidence="3" id="KW-1185">Reference proteome</keyword>
<dbReference type="CDD" id="cd05154">
    <property type="entry name" value="ACAD10_11_N-like"/>
    <property type="match status" value="1"/>
</dbReference>
<dbReference type="Pfam" id="PF01636">
    <property type="entry name" value="APH"/>
    <property type="match status" value="1"/>
</dbReference>
<evidence type="ECO:0000313" key="2">
    <source>
        <dbReference type="EMBL" id="PVX75654.1"/>
    </source>
</evidence>
<name>A0ABX5KGM3_9BURK</name>
<evidence type="ECO:0000259" key="1">
    <source>
        <dbReference type="Pfam" id="PF01636"/>
    </source>
</evidence>
<gene>
    <name evidence="2" type="ORF">C7402_11766</name>
</gene>
<proteinExistence type="predicted"/>
<dbReference type="EMBL" id="QEOB01000017">
    <property type="protein sequence ID" value="PVX75654.1"/>
    <property type="molecule type" value="Genomic_DNA"/>
</dbReference>
<dbReference type="InterPro" id="IPR051678">
    <property type="entry name" value="AGP_Transferase"/>
</dbReference>
<dbReference type="PANTHER" id="PTHR21310:SF57">
    <property type="entry name" value="BLR2944 PROTEIN"/>
    <property type="match status" value="1"/>
</dbReference>
<sequence>MLIPANRIWTALNEEFAKLQAYIADSSVDGSAAMSIANALQLLFNRETGGVAALHARAAQLDAVLARMQDTLSAAAPQAVEDLAVIRASLHAMKDGGHALPACENAWRDALVRLQAVVASVNAQAALPASVKAALARELAAWESAYLLAHTGQGDEAASTGQSTEITRENLSAYLQDRFDEPGLRVSAFQPLAGGYGKQTVLFDVEGKALSGSFVMRRDIGSKPSVANDCHLIRDEFPVIKAAHARGFPAPDAVWLDTAHRLLPGGDFIVMRRSPGKLPGNFFGARSQVPASLASSLADVMAQLHTMQPLTELGDLTESICTQRWNLSRGECTALYIRSWYELYLKTEHTPSPALTAIYGWLLDNVPMRAGRPSLLHGDIGFHNFLFDDDRLSAVLDWEFAHVGDPAEELGYVSVTVGGSLDWAQLMQRYIEGGGEPVDDATMRFFKVWAYARNATGANLLSTLFSTGHAADLKLAILPVAHIPHFIRGAQALIDERA</sequence>
<dbReference type="InterPro" id="IPR011009">
    <property type="entry name" value="Kinase-like_dom_sf"/>
</dbReference>
<dbReference type="Proteomes" id="UP000245712">
    <property type="component" value="Unassembled WGS sequence"/>
</dbReference>
<comment type="caution">
    <text evidence="2">The sequence shown here is derived from an EMBL/GenBank/DDBJ whole genome shotgun (WGS) entry which is preliminary data.</text>
</comment>
<protein>
    <submittedName>
        <fullName evidence="2">Phosphotransferase family enzyme</fullName>
    </submittedName>
</protein>
<dbReference type="SUPFAM" id="SSF56112">
    <property type="entry name" value="Protein kinase-like (PK-like)"/>
    <property type="match status" value="1"/>
</dbReference>
<evidence type="ECO:0000313" key="3">
    <source>
        <dbReference type="Proteomes" id="UP000245712"/>
    </source>
</evidence>
<dbReference type="PANTHER" id="PTHR21310">
    <property type="entry name" value="AMINOGLYCOSIDE PHOSPHOTRANSFERASE-RELATED-RELATED"/>
    <property type="match status" value="1"/>
</dbReference>
<dbReference type="RefSeq" id="WP_116613349.1">
    <property type="nucleotide sequence ID" value="NZ_QEOB01000017.1"/>
</dbReference>
<dbReference type="InterPro" id="IPR041726">
    <property type="entry name" value="ACAD10_11_N"/>
</dbReference>
<reference evidence="2 3" key="1">
    <citation type="submission" date="2018-05" db="EMBL/GenBank/DDBJ databases">
        <title>Genomic Encyclopedia of Type Strains, Phase IV (KMG-V): Genome sequencing to study the core and pangenomes of soil and plant-associated prokaryotes.</title>
        <authorList>
            <person name="Whitman W."/>
        </authorList>
    </citation>
    <scope>NUCLEOTIDE SEQUENCE [LARGE SCALE GENOMIC DNA]</scope>
    <source>
        <strain evidence="2 3">SCZa-39</strain>
    </source>
</reference>
<dbReference type="InterPro" id="IPR002575">
    <property type="entry name" value="Aminoglycoside_PTrfase"/>
</dbReference>
<dbReference type="Gene3D" id="3.30.200.20">
    <property type="entry name" value="Phosphorylase Kinase, domain 1"/>
    <property type="match status" value="1"/>
</dbReference>
<feature type="domain" description="Aminoglycoside phosphotransferase" evidence="1">
    <location>
        <begin position="189"/>
        <end position="445"/>
    </location>
</feature>
<accession>A0ABX5KGM3</accession>
<dbReference type="Gene3D" id="3.90.1200.10">
    <property type="match status" value="1"/>
</dbReference>